<evidence type="ECO:0000256" key="1">
    <source>
        <dbReference type="SAM" id="MobiDB-lite"/>
    </source>
</evidence>
<feature type="region of interest" description="Disordered" evidence="1">
    <location>
        <begin position="23"/>
        <end position="103"/>
    </location>
</feature>
<reference evidence="2" key="1">
    <citation type="submission" date="2021-05" db="EMBL/GenBank/DDBJ databases">
        <title>A free-living protist that lacks canonical eukaryotic 1 DNA replication and segregation systems.</title>
        <authorList>
            <person name="Salas-Leiva D.E."/>
            <person name="Tromer E.C."/>
            <person name="Curtis B.A."/>
            <person name="Jerlstrom-Hultqvist J."/>
            <person name="Kolisko M."/>
            <person name="Yi Z."/>
            <person name="Salas-Leiva J.S."/>
            <person name="Gallot-Lavallee L."/>
            <person name="Kops G.J.P.L."/>
            <person name="Archibald J.M."/>
            <person name="Simpson A.G.B."/>
            <person name="Roger A.J."/>
        </authorList>
    </citation>
    <scope>NUCLEOTIDE SEQUENCE</scope>
    <source>
        <strain evidence="2">BICM</strain>
    </source>
</reference>
<evidence type="ECO:0000313" key="2">
    <source>
        <dbReference type="EMBL" id="KAG9394517.1"/>
    </source>
</evidence>
<sequence length="425" mass="46126">MPGGRAQTYSLAAISNILEAAKRPSSFQELEMDSDDGGVSKHESIYSELLKLHPPKAKRSPQKPNAHTHTKSPTKSFRALKPGKSAPPLATSTTPQRKSKLREAIELSKSLGASDYDLGAVDDIQSIQSAHSAFELTDEESEHEAASPSPTWLDASVSEEDEEEVGSTRHALTMSLSALPPDLRDYAPSPAPPRHCTEPEMEDDTVTYDGEDEAYGSFEYEAYENDNGNDLGGYNPQDEEDEEDEEETEETDFTETYNRADPLESTLTSALEPIPTSSPWPSVDYRPAVSSPLSKLAFSAMGDASESDTDSEQVESGWGFRVPTPLAIVEASGVSIEWDSSVLPSDTANMQFGLSLLKQRLSIDSDGRVNPIGSPELLIENTRDPDFFDADNSLGGVTMYVLVPMKGQDGRWKDGPASDAAVVAR</sequence>
<feature type="region of interest" description="Disordered" evidence="1">
    <location>
        <begin position="131"/>
        <end position="262"/>
    </location>
</feature>
<evidence type="ECO:0000313" key="3">
    <source>
        <dbReference type="Proteomes" id="UP000717585"/>
    </source>
</evidence>
<name>A0A8J6B7T0_9EUKA</name>
<accession>A0A8J6B7T0</accession>
<comment type="caution">
    <text evidence="2">The sequence shown here is derived from an EMBL/GenBank/DDBJ whole genome shotgun (WGS) entry which is preliminary data.</text>
</comment>
<organism evidence="2 3">
    <name type="scientific">Carpediemonas membranifera</name>
    <dbReference type="NCBI Taxonomy" id="201153"/>
    <lineage>
        <taxon>Eukaryota</taxon>
        <taxon>Metamonada</taxon>
        <taxon>Carpediemonas-like organisms</taxon>
        <taxon>Carpediemonas</taxon>
    </lineage>
</organism>
<dbReference type="EMBL" id="JAHDYR010000015">
    <property type="protein sequence ID" value="KAG9394517.1"/>
    <property type="molecule type" value="Genomic_DNA"/>
</dbReference>
<keyword evidence="3" id="KW-1185">Reference proteome</keyword>
<dbReference type="Proteomes" id="UP000717585">
    <property type="component" value="Unassembled WGS sequence"/>
</dbReference>
<feature type="compositionally biased region" description="Acidic residues" evidence="1">
    <location>
        <begin position="199"/>
        <end position="214"/>
    </location>
</feature>
<protein>
    <submittedName>
        <fullName evidence="2">Uncharacterized protein</fullName>
    </submittedName>
</protein>
<dbReference type="AlphaFoldDB" id="A0A8J6B7T0"/>
<proteinExistence type="predicted"/>
<feature type="compositionally biased region" description="Acidic residues" evidence="1">
    <location>
        <begin position="237"/>
        <end position="253"/>
    </location>
</feature>
<feature type="compositionally biased region" description="Basic residues" evidence="1">
    <location>
        <begin position="53"/>
        <end position="72"/>
    </location>
</feature>
<gene>
    <name evidence="2" type="ORF">J8273_4191</name>
</gene>